<gene>
    <name evidence="1" type="ORF">ACELLULO517_06680</name>
</gene>
<evidence type="ECO:0000313" key="1">
    <source>
        <dbReference type="EMBL" id="MCB8879913.1"/>
    </source>
</evidence>
<dbReference type="Proteomes" id="UP000721844">
    <property type="component" value="Unassembled WGS sequence"/>
</dbReference>
<protein>
    <submittedName>
        <fullName evidence="1">RusA family crossover junction endodeoxyribonuclease</fullName>
    </submittedName>
</protein>
<name>A0A963YZA7_9PROT</name>
<reference evidence="1 2" key="1">
    <citation type="journal article" date="2021" name="Microorganisms">
        <title>Acidisoma silvae sp. nov. and Acidisomacellulosilytica sp. nov., Two Acidophilic Bacteria Isolated from Decaying Wood, Hydrolyzing Cellulose and Producing Poly-3-hydroxybutyrate.</title>
        <authorList>
            <person name="Mieszkin S."/>
            <person name="Pouder E."/>
            <person name="Uroz S."/>
            <person name="Simon-Colin C."/>
            <person name="Alain K."/>
        </authorList>
    </citation>
    <scope>NUCLEOTIDE SEQUENCE [LARGE SCALE GENOMIC DNA]</scope>
    <source>
        <strain evidence="1 2">HW T5.17</strain>
    </source>
</reference>
<dbReference type="GO" id="GO:0000287">
    <property type="term" value="F:magnesium ion binding"/>
    <property type="evidence" value="ECO:0007669"/>
    <property type="project" value="InterPro"/>
</dbReference>
<proteinExistence type="predicted"/>
<dbReference type="InterPro" id="IPR036614">
    <property type="entry name" value="RusA-like_sf"/>
</dbReference>
<dbReference type="Pfam" id="PF05866">
    <property type="entry name" value="RusA"/>
    <property type="match status" value="1"/>
</dbReference>
<dbReference type="InterPro" id="IPR008822">
    <property type="entry name" value="Endonuclease_RusA-like"/>
</dbReference>
<dbReference type="RefSeq" id="WP_227306528.1">
    <property type="nucleotide sequence ID" value="NZ_JAESVA010000002.1"/>
</dbReference>
<dbReference type="Gene3D" id="3.30.1330.70">
    <property type="entry name" value="Holliday junction resolvase RusA"/>
    <property type="match status" value="1"/>
</dbReference>
<comment type="caution">
    <text evidence="1">The sequence shown here is derived from an EMBL/GenBank/DDBJ whole genome shotgun (WGS) entry which is preliminary data.</text>
</comment>
<evidence type="ECO:0000313" key="2">
    <source>
        <dbReference type="Proteomes" id="UP000721844"/>
    </source>
</evidence>
<sequence length="139" mass="15742">MTVEIAFPLEFVVDGTPVSLQTKRSAAKDAWKAKIRRASMSALPEGHFCSAGRISVTLFYFPLEDMQGDIDNIVKPVLDAFSQHIYLDDRQVERILIQRFDPEKTFAFREASPILEQAIKAPKPLLYVRLSDDPSEELS</sequence>
<dbReference type="EMBL" id="JAESVA010000002">
    <property type="protein sequence ID" value="MCB8879913.1"/>
    <property type="molecule type" value="Genomic_DNA"/>
</dbReference>
<dbReference type="SUPFAM" id="SSF103084">
    <property type="entry name" value="Holliday junction resolvase RusA"/>
    <property type="match status" value="1"/>
</dbReference>
<accession>A0A963YZA7</accession>
<dbReference type="GO" id="GO:0006281">
    <property type="term" value="P:DNA repair"/>
    <property type="evidence" value="ECO:0007669"/>
    <property type="project" value="InterPro"/>
</dbReference>
<organism evidence="1 2">
    <name type="scientific">Acidisoma cellulosilyticum</name>
    <dbReference type="NCBI Taxonomy" id="2802395"/>
    <lineage>
        <taxon>Bacteria</taxon>
        <taxon>Pseudomonadati</taxon>
        <taxon>Pseudomonadota</taxon>
        <taxon>Alphaproteobacteria</taxon>
        <taxon>Acetobacterales</taxon>
        <taxon>Acidocellaceae</taxon>
        <taxon>Acidisoma</taxon>
    </lineage>
</organism>
<dbReference type="GO" id="GO:0006310">
    <property type="term" value="P:DNA recombination"/>
    <property type="evidence" value="ECO:0007669"/>
    <property type="project" value="InterPro"/>
</dbReference>
<keyword evidence="2" id="KW-1185">Reference proteome</keyword>
<dbReference type="AlphaFoldDB" id="A0A963YZA7"/>